<dbReference type="PROSITE" id="PS50109">
    <property type="entry name" value="HIS_KIN"/>
    <property type="match status" value="1"/>
</dbReference>
<feature type="compositionally biased region" description="Polar residues" evidence="7">
    <location>
        <begin position="1610"/>
        <end position="1619"/>
    </location>
</feature>
<dbReference type="InterPro" id="IPR011006">
    <property type="entry name" value="CheY-like_superfamily"/>
</dbReference>
<dbReference type="EC" id="2.7.13.3" evidence="2"/>
<dbReference type="PANTHER" id="PTHR43047">
    <property type="entry name" value="TWO-COMPONENT HISTIDINE PROTEIN KINASE"/>
    <property type="match status" value="1"/>
</dbReference>
<proteinExistence type="predicted"/>
<feature type="compositionally biased region" description="Polar residues" evidence="7">
    <location>
        <begin position="424"/>
        <end position="440"/>
    </location>
</feature>
<feature type="compositionally biased region" description="Polar residues" evidence="7">
    <location>
        <begin position="107"/>
        <end position="118"/>
    </location>
</feature>
<dbReference type="GO" id="GO:0000155">
    <property type="term" value="F:phosphorelay sensor kinase activity"/>
    <property type="evidence" value="ECO:0007669"/>
    <property type="project" value="InterPro"/>
</dbReference>
<feature type="compositionally biased region" description="Low complexity" evidence="7">
    <location>
        <begin position="1597"/>
        <end position="1609"/>
    </location>
</feature>
<reference evidence="10 11" key="1">
    <citation type="submission" date="2018-11" db="EMBL/GenBank/DDBJ databases">
        <title>Genome sequence of Saitozyma podzolica DSM 27192.</title>
        <authorList>
            <person name="Aliyu H."/>
            <person name="Gorte O."/>
            <person name="Ochsenreither K."/>
        </authorList>
    </citation>
    <scope>NUCLEOTIDE SEQUENCE [LARGE SCALE GENOMIC DNA]</scope>
    <source>
        <strain evidence="10 11">DSM 27192</strain>
    </source>
</reference>
<evidence type="ECO:0000256" key="2">
    <source>
        <dbReference type="ARBA" id="ARBA00012438"/>
    </source>
</evidence>
<evidence type="ECO:0000259" key="8">
    <source>
        <dbReference type="PROSITE" id="PS50109"/>
    </source>
</evidence>
<dbReference type="InterPro" id="IPR003018">
    <property type="entry name" value="GAF"/>
</dbReference>
<sequence>MPPPERNLLGRPTADPSSISPRTAVSASKNSARLAPSSAAFLHHLHTDPSSHHITLSGSTSRHAAVSAPAPSRSPRSIALPFEPTVEHGNSPPPPSTAPLPRRRSVKSATSPVTTTSEAMAGPSTLRPLQRGSSRRARPMTAPAPKTPETEGMPSHEPNPDIEAAGLDLSPRSPYSASLGGVGELPQIMSSSMSTATADSCLDAFDQEETGIDNAMDMMSLAVAGNRGGNGTGTQSYANGLFDPNKIPNPPRQTASPVHPASSHSSPGRSYVHYTHAHPASFGSASASVSASAGAASNSSASQYATSSKTDSSGGSNTTMTSTSSAPVSIASSTMPSSAPIKTPFNNSIGARPKAFELENLPTRPASAESTRAARPDNLNLPSYSLAAATVRMASTNLRQSDFAPLGMPSPERELLDPLASVMSGESASTLKDSASSDPGSSRYALSRSMSSAVGVTRDPAHLPTIQASPAGTPYEHPNQQSLHPNQQIQLPRTLSNPKGGGIVSSRIPPASAPLEKTIEAESTTDYFGSAASANALLDSEPDSQTSSSTVTSGPTPQGQTKTPDARDFRKLLPVEDEIQLPPMMTNPSEMGAMYEKLGWLPAPFTPHEAARRKALYRFNILHTAPDVNFDRIAHMAKLVFSTKIVAIVLIDGETQWYKTESGLGASESTRVSSFCSHTLLLKSGEPFVVLDASLDWRFAKNPNVAGPPHIRFYAGAPLRTSDGYNLGSLCIIDDKPRADFTPRSRLILKEFAAICMREMELWRDKLQLRVRDKIQTSMERFTRECLEMDAESKASNAEAAAKMDHVYTRAAQLVCQTLDMDGCFILDISEFEKVEMETVEGKKSVYRADPYFSDNHEKLSEFLLNNRDGRIFENIAPSWIRYMFPSDMRYGMVVPVFGVNQQPFAMIAAYTTNKAKQYLEGYELQFQRAIGVIILSAVLRRRMVLADKTKSVLISSVSHELRTPLHGILAAAELLSDTNLDPSQTAFLKTVQTCGNSLIETVNHVLDFTKLSGAAEGGSGTGSSIKLSKVNLANLVEQTVDGCWIGQRARFFMGDSEIGSFYAPPSAPTLISREHRRTVAKEMAHVETVVDIGPREKGWMVRCEKGGLRRVLMNLVGNSLKFTTDGYVQVTLRELPHPPGSKTIPVEMAVIDTGKGIGKDFLNNQLFHPFSQENPLQAGTGLGLAIVNSIVRSPTVDGKVDVWSVEGMGTEIRVSFDVEVIDEDDDTSSSSASSSSVPLSPTFGKGRSISLAYFDSAHRGQTLAQETLAACAMNLGFELDDQMGGDILVINEEVELLASLKNESRPLIFLYSFRNNESAALREEINGAGGSCQILHKPVGPTNFIDALRTAVSWLEDPSSGRSSDKDRSDSAAAAEVERPPISRNTTDESTASTETTGSGASGESNSTISELAPSANFNDSSPSDRAPLTRRRSEEKSHSTPMSNRPAMAPRGSTYHAPIPRKASVARSDDGSTTTSSPQPGSPTSQISTISLADGGVMLKAATLPPSAPRQARIARVMVVEDNVINRRVLGAFLKKKGYQWAEAVDGQAGVELFDSTPAHYWDVILMDISMPVMNGHEATRAIRRIEASRRRPSSESTTSSSSASTPLTSPGPSQHSPLADYAAHANTANTRVVIPPQQVVQARAKIFALTGLATSDDKREAFGSGVDGYLVKPVSLASLDLIFKKIGF</sequence>
<feature type="compositionally biased region" description="Low complexity" evidence="7">
    <location>
        <begin position="1389"/>
        <end position="1409"/>
    </location>
</feature>
<dbReference type="SUPFAM" id="SSF55874">
    <property type="entry name" value="ATPase domain of HSP90 chaperone/DNA topoisomerase II/histidine kinase"/>
    <property type="match status" value="1"/>
</dbReference>
<dbReference type="Pfam" id="PF00512">
    <property type="entry name" value="HisKA"/>
    <property type="match status" value="1"/>
</dbReference>
<evidence type="ECO:0000313" key="11">
    <source>
        <dbReference type="Proteomes" id="UP000279259"/>
    </source>
</evidence>
<keyword evidence="3 6" id="KW-0597">Phosphoprotein</keyword>
<evidence type="ECO:0000313" key="10">
    <source>
        <dbReference type="EMBL" id="RSH87274.1"/>
    </source>
</evidence>
<feature type="region of interest" description="Disordered" evidence="7">
    <location>
        <begin position="297"/>
        <end position="379"/>
    </location>
</feature>
<comment type="catalytic activity">
    <reaction evidence="1">
        <text>ATP + protein L-histidine = ADP + protein N-phospho-L-histidine.</text>
        <dbReference type="EC" id="2.7.13.3"/>
    </reaction>
</comment>
<keyword evidence="4" id="KW-0808">Transferase</keyword>
<evidence type="ECO:0000256" key="6">
    <source>
        <dbReference type="PROSITE-ProRule" id="PRU00169"/>
    </source>
</evidence>
<dbReference type="EMBL" id="RSCD01000017">
    <property type="protein sequence ID" value="RSH87274.1"/>
    <property type="molecule type" value="Genomic_DNA"/>
</dbReference>
<name>A0A427Y8C1_9TREE</name>
<dbReference type="Pfam" id="PF00072">
    <property type="entry name" value="Response_reg"/>
    <property type="match status" value="1"/>
</dbReference>
<keyword evidence="5 10" id="KW-0418">Kinase</keyword>
<feature type="region of interest" description="Disordered" evidence="7">
    <location>
        <begin position="1"/>
        <end position="34"/>
    </location>
</feature>
<accession>A0A427Y8C1</accession>
<feature type="compositionally biased region" description="Polar residues" evidence="7">
    <location>
        <begin position="15"/>
        <end position="31"/>
    </location>
</feature>
<dbReference type="InterPro" id="IPR029016">
    <property type="entry name" value="GAF-like_dom_sf"/>
</dbReference>
<dbReference type="PANTHER" id="PTHR43047:SF72">
    <property type="entry name" value="OSMOSENSING HISTIDINE PROTEIN KINASE SLN1"/>
    <property type="match status" value="1"/>
</dbReference>
<dbReference type="InterPro" id="IPR003594">
    <property type="entry name" value="HATPase_dom"/>
</dbReference>
<feature type="compositionally biased region" description="Low complexity" evidence="7">
    <location>
        <begin position="1473"/>
        <end position="1488"/>
    </location>
</feature>
<dbReference type="InterPro" id="IPR036890">
    <property type="entry name" value="HATPase_C_sf"/>
</dbReference>
<dbReference type="Gene3D" id="1.10.287.130">
    <property type="match status" value="1"/>
</dbReference>
<feature type="compositionally biased region" description="Low complexity" evidence="7">
    <location>
        <begin position="544"/>
        <end position="559"/>
    </location>
</feature>
<dbReference type="Gene3D" id="3.30.450.40">
    <property type="match status" value="1"/>
</dbReference>
<feature type="region of interest" description="Disordered" evidence="7">
    <location>
        <begin position="539"/>
        <end position="568"/>
    </location>
</feature>
<organism evidence="10 11">
    <name type="scientific">Saitozyma podzolica</name>
    <dbReference type="NCBI Taxonomy" id="1890683"/>
    <lineage>
        <taxon>Eukaryota</taxon>
        <taxon>Fungi</taxon>
        <taxon>Dikarya</taxon>
        <taxon>Basidiomycota</taxon>
        <taxon>Agaricomycotina</taxon>
        <taxon>Tremellomycetes</taxon>
        <taxon>Tremellales</taxon>
        <taxon>Trimorphomycetaceae</taxon>
        <taxon>Saitozyma</taxon>
    </lineage>
</organism>
<evidence type="ECO:0000256" key="1">
    <source>
        <dbReference type="ARBA" id="ARBA00000085"/>
    </source>
</evidence>
<feature type="compositionally biased region" description="Low complexity" evidence="7">
    <location>
        <begin position="61"/>
        <end position="79"/>
    </location>
</feature>
<comment type="caution">
    <text evidence="10">The sequence shown here is derived from an EMBL/GenBank/DDBJ whole genome shotgun (WGS) entry which is preliminary data.</text>
</comment>
<dbReference type="OrthoDB" id="21225at2759"/>
<dbReference type="InterPro" id="IPR036097">
    <property type="entry name" value="HisK_dim/P_sf"/>
</dbReference>
<dbReference type="SUPFAM" id="SSF55781">
    <property type="entry name" value="GAF domain-like"/>
    <property type="match status" value="1"/>
</dbReference>
<feature type="region of interest" description="Disordered" evidence="7">
    <location>
        <begin position="1588"/>
        <end position="1621"/>
    </location>
</feature>
<dbReference type="SMART" id="SM00448">
    <property type="entry name" value="REC"/>
    <property type="match status" value="1"/>
</dbReference>
<feature type="region of interest" description="Disordered" evidence="7">
    <location>
        <begin position="1357"/>
        <end position="1488"/>
    </location>
</feature>
<dbReference type="GO" id="GO:0009927">
    <property type="term" value="F:histidine phosphotransfer kinase activity"/>
    <property type="evidence" value="ECO:0007669"/>
    <property type="project" value="TreeGrafter"/>
</dbReference>
<dbReference type="CDD" id="cd17546">
    <property type="entry name" value="REC_hyHK_CKI1_RcsC-like"/>
    <property type="match status" value="1"/>
</dbReference>
<feature type="modified residue" description="4-aspartylphosphate" evidence="6">
    <location>
        <position position="1570"/>
    </location>
</feature>
<feature type="region of interest" description="Disordered" evidence="7">
    <location>
        <begin position="49"/>
        <end position="165"/>
    </location>
</feature>
<dbReference type="FunFam" id="3.30.450.40:FF:000057">
    <property type="entry name" value="Two-component system sensor molecule"/>
    <property type="match status" value="1"/>
</dbReference>
<feature type="compositionally biased region" description="Low complexity" evidence="7">
    <location>
        <begin position="441"/>
        <end position="453"/>
    </location>
</feature>
<feature type="domain" description="Histidine kinase" evidence="8">
    <location>
        <begin position="957"/>
        <end position="1221"/>
    </location>
</feature>
<feature type="region of interest" description="Disordered" evidence="7">
    <location>
        <begin position="423"/>
        <end position="511"/>
    </location>
</feature>
<evidence type="ECO:0000256" key="3">
    <source>
        <dbReference type="ARBA" id="ARBA00022553"/>
    </source>
</evidence>
<protein>
    <recommendedName>
        <fullName evidence="2">histidine kinase</fullName>
        <ecNumber evidence="2">2.7.13.3</ecNumber>
    </recommendedName>
</protein>
<dbReference type="FunFam" id="1.10.287.130:FF:000023">
    <property type="entry name" value="Sensor histidine kinase/response regulator, putative"/>
    <property type="match status" value="1"/>
</dbReference>
<dbReference type="InterPro" id="IPR005467">
    <property type="entry name" value="His_kinase_dom"/>
</dbReference>
<dbReference type="PRINTS" id="PR00344">
    <property type="entry name" value="BCTRLSENSOR"/>
</dbReference>
<dbReference type="SUPFAM" id="SSF52172">
    <property type="entry name" value="CheY-like"/>
    <property type="match status" value="1"/>
</dbReference>
<evidence type="ECO:0000256" key="7">
    <source>
        <dbReference type="SAM" id="MobiDB-lite"/>
    </source>
</evidence>
<dbReference type="PROSITE" id="PS50110">
    <property type="entry name" value="RESPONSE_REGULATORY"/>
    <property type="match status" value="1"/>
</dbReference>
<keyword evidence="11" id="KW-1185">Reference proteome</keyword>
<dbReference type="Pfam" id="PF01590">
    <property type="entry name" value="GAF"/>
    <property type="match status" value="1"/>
</dbReference>
<dbReference type="InterPro" id="IPR004358">
    <property type="entry name" value="Sig_transdc_His_kin-like_C"/>
</dbReference>
<dbReference type="Pfam" id="PF02518">
    <property type="entry name" value="HATPase_c"/>
    <property type="match status" value="1"/>
</dbReference>
<gene>
    <name evidence="10" type="primary">CNHHK5</name>
    <name evidence="10" type="ORF">EHS25_003183</name>
</gene>
<dbReference type="GO" id="GO:0005886">
    <property type="term" value="C:plasma membrane"/>
    <property type="evidence" value="ECO:0007669"/>
    <property type="project" value="TreeGrafter"/>
</dbReference>
<feature type="compositionally biased region" description="Low complexity" evidence="7">
    <location>
        <begin position="255"/>
        <end position="267"/>
    </location>
</feature>
<feature type="domain" description="Response regulatory" evidence="9">
    <location>
        <begin position="1518"/>
        <end position="1690"/>
    </location>
</feature>
<evidence type="ECO:0000259" key="9">
    <source>
        <dbReference type="PROSITE" id="PS50110"/>
    </source>
</evidence>
<dbReference type="Proteomes" id="UP000279259">
    <property type="component" value="Unassembled WGS sequence"/>
</dbReference>
<dbReference type="Gene3D" id="3.30.565.10">
    <property type="entry name" value="Histidine kinase-like ATPase, C-terminal domain"/>
    <property type="match status" value="1"/>
</dbReference>
<dbReference type="Gene3D" id="3.40.50.2300">
    <property type="match status" value="1"/>
</dbReference>
<feature type="compositionally biased region" description="Polar residues" evidence="7">
    <location>
        <begin position="478"/>
        <end position="497"/>
    </location>
</feature>
<dbReference type="InterPro" id="IPR003661">
    <property type="entry name" value="HisK_dim/P_dom"/>
</dbReference>
<dbReference type="SMART" id="SM00388">
    <property type="entry name" value="HisKA"/>
    <property type="match status" value="1"/>
</dbReference>
<evidence type="ECO:0000256" key="5">
    <source>
        <dbReference type="ARBA" id="ARBA00022777"/>
    </source>
</evidence>
<dbReference type="SMART" id="SM00387">
    <property type="entry name" value="HATPase_c"/>
    <property type="match status" value="1"/>
</dbReference>
<dbReference type="SUPFAM" id="SSF47384">
    <property type="entry name" value="Homodimeric domain of signal transducing histidine kinase"/>
    <property type="match status" value="1"/>
</dbReference>
<dbReference type="InterPro" id="IPR001789">
    <property type="entry name" value="Sig_transdc_resp-reg_receiver"/>
</dbReference>
<feature type="region of interest" description="Disordered" evidence="7">
    <location>
        <begin position="232"/>
        <end position="274"/>
    </location>
</feature>
<feature type="compositionally biased region" description="Low complexity" evidence="7">
    <location>
        <begin position="297"/>
        <end position="334"/>
    </location>
</feature>
<feature type="compositionally biased region" description="Basic and acidic residues" evidence="7">
    <location>
        <begin position="1364"/>
        <end position="1382"/>
    </location>
</feature>
<dbReference type="CDD" id="cd00082">
    <property type="entry name" value="HisKA"/>
    <property type="match status" value="1"/>
</dbReference>
<dbReference type="STRING" id="1890683.A0A427Y8C1"/>
<evidence type="ECO:0000256" key="4">
    <source>
        <dbReference type="ARBA" id="ARBA00022679"/>
    </source>
</evidence>